<dbReference type="EMBL" id="QTSX02005933">
    <property type="protein sequence ID" value="KAJ9056450.1"/>
    <property type="molecule type" value="Genomic_DNA"/>
</dbReference>
<reference evidence="1" key="1">
    <citation type="submission" date="2022-04" db="EMBL/GenBank/DDBJ databases">
        <title>Genome of the entomopathogenic fungus Entomophthora muscae.</title>
        <authorList>
            <person name="Elya C."/>
            <person name="Lovett B.R."/>
            <person name="Lee E."/>
            <person name="Macias A.M."/>
            <person name="Hajek A.E."/>
            <person name="De Bivort B.L."/>
            <person name="Kasson M.T."/>
            <person name="De Fine Licht H.H."/>
            <person name="Stajich J.E."/>
        </authorList>
    </citation>
    <scope>NUCLEOTIDE SEQUENCE</scope>
    <source>
        <strain evidence="1">Berkeley</strain>
    </source>
</reference>
<evidence type="ECO:0000313" key="1">
    <source>
        <dbReference type="EMBL" id="KAJ9056450.1"/>
    </source>
</evidence>
<protein>
    <submittedName>
        <fullName evidence="1">Uncharacterized protein</fullName>
    </submittedName>
</protein>
<sequence>MPYLGFSYSYQYLQRVIKQKINYPQGCTKARPLNGLRSTSTPQYCHLDASENSNGSRNSPESPNTPIAGSLNKVKHPDSLDCEVNQVSESQYFSEKNQGEFVENIFEPKESLTEVEPTKSPIIHEEYSEKKQDLVHEVNSMEVLISKDKGTSLDAPISLISLDLLEPSPVDHLIRGEHSAKDDDVVLYEVKIVGLHTFQKPLISLPKPLPPEDPGTAKPFPIGAGDCFKDEKVSEDDEASQEEKVVELLISQVEYRSLAENVTVPLLSLPKSLPPEEPSFILQPHNKSCSRKGIEDKCLSKEHHLKSFGSLALTEVNPG</sequence>
<dbReference type="Proteomes" id="UP001165960">
    <property type="component" value="Unassembled WGS sequence"/>
</dbReference>
<comment type="caution">
    <text evidence="1">The sequence shown here is derived from an EMBL/GenBank/DDBJ whole genome shotgun (WGS) entry which is preliminary data.</text>
</comment>
<accession>A0ACC2S2C4</accession>
<evidence type="ECO:0000313" key="2">
    <source>
        <dbReference type="Proteomes" id="UP001165960"/>
    </source>
</evidence>
<organism evidence="1 2">
    <name type="scientific">Entomophthora muscae</name>
    <dbReference type="NCBI Taxonomy" id="34485"/>
    <lineage>
        <taxon>Eukaryota</taxon>
        <taxon>Fungi</taxon>
        <taxon>Fungi incertae sedis</taxon>
        <taxon>Zoopagomycota</taxon>
        <taxon>Entomophthoromycotina</taxon>
        <taxon>Entomophthoromycetes</taxon>
        <taxon>Entomophthorales</taxon>
        <taxon>Entomophthoraceae</taxon>
        <taxon>Entomophthora</taxon>
    </lineage>
</organism>
<keyword evidence="2" id="KW-1185">Reference proteome</keyword>
<gene>
    <name evidence="1" type="ORF">DSO57_1032970</name>
</gene>
<name>A0ACC2S2C4_9FUNG</name>
<proteinExistence type="predicted"/>